<feature type="domain" description="DUF1883" evidence="1">
    <location>
        <begin position="1"/>
        <end position="84"/>
    </location>
</feature>
<name>A0A1S8TY66_9CLOT</name>
<sequence length="86" mass="10008">MKYTYKDNNFKKGDMLSIVVDRKVNIYLMDYINFSRYKSNNSCEYYGGIANSSPYNISIPRTGHWYIVLDLGGDIGILNYSIKVFK</sequence>
<dbReference type="Gene3D" id="4.10.1210.10">
    <property type="entry name" value="Atu1913-like"/>
    <property type="match status" value="1"/>
</dbReference>
<dbReference type="SUPFAM" id="SSF141099">
    <property type="entry name" value="Atu1913-like"/>
    <property type="match status" value="1"/>
</dbReference>
<organism evidence="2 3">
    <name type="scientific">Clostridium puniceum</name>
    <dbReference type="NCBI Taxonomy" id="29367"/>
    <lineage>
        <taxon>Bacteria</taxon>
        <taxon>Bacillati</taxon>
        <taxon>Bacillota</taxon>
        <taxon>Clostridia</taxon>
        <taxon>Eubacteriales</taxon>
        <taxon>Clostridiaceae</taxon>
        <taxon>Clostridium</taxon>
    </lineage>
</organism>
<dbReference type="OrthoDB" id="7285215at2"/>
<accession>A0A1S8TY66</accession>
<dbReference type="AlphaFoldDB" id="A0A1S8TY66"/>
<protein>
    <recommendedName>
        <fullName evidence="1">DUF1883 domain-containing protein</fullName>
    </recommendedName>
</protein>
<reference evidence="2 3" key="1">
    <citation type="submission" date="2016-05" db="EMBL/GenBank/DDBJ databases">
        <title>Microbial solvent formation.</title>
        <authorList>
            <person name="Poehlein A."/>
            <person name="Montoya Solano J.D."/>
            <person name="Flitsch S."/>
            <person name="Krabben P."/>
            <person name="Duerre P."/>
            <person name="Daniel R."/>
        </authorList>
    </citation>
    <scope>NUCLEOTIDE SEQUENCE [LARGE SCALE GENOMIC DNA]</scope>
    <source>
        <strain evidence="2 3">DSM 2619</strain>
    </source>
</reference>
<comment type="caution">
    <text evidence="2">The sequence shown here is derived from an EMBL/GenBank/DDBJ whole genome shotgun (WGS) entry which is preliminary data.</text>
</comment>
<keyword evidence="3" id="KW-1185">Reference proteome</keyword>
<dbReference type="InterPro" id="IPR015073">
    <property type="entry name" value="DUF1883"/>
</dbReference>
<dbReference type="EMBL" id="LZZM01000005">
    <property type="protein sequence ID" value="OOM82559.1"/>
    <property type="molecule type" value="Genomic_DNA"/>
</dbReference>
<evidence type="ECO:0000313" key="3">
    <source>
        <dbReference type="Proteomes" id="UP000190890"/>
    </source>
</evidence>
<dbReference type="STRING" id="29367.CLPUN_00710"/>
<dbReference type="InterPro" id="IPR036488">
    <property type="entry name" value="DUF1883-like_sf"/>
</dbReference>
<dbReference type="Pfam" id="PF08980">
    <property type="entry name" value="DUF1883"/>
    <property type="match status" value="1"/>
</dbReference>
<gene>
    <name evidence="2" type="ORF">CLPUN_00710</name>
</gene>
<evidence type="ECO:0000313" key="2">
    <source>
        <dbReference type="EMBL" id="OOM82559.1"/>
    </source>
</evidence>
<proteinExistence type="predicted"/>
<dbReference type="RefSeq" id="WP_077845404.1">
    <property type="nucleotide sequence ID" value="NZ_LZZM01000005.1"/>
</dbReference>
<dbReference type="Proteomes" id="UP000190890">
    <property type="component" value="Unassembled WGS sequence"/>
</dbReference>
<evidence type="ECO:0000259" key="1">
    <source>
        <dbReference type="Pfam" id="PF08980"/>
    </source>
</evidence>